<name>A0A9X0MKA1_BACCE</name>
<feature type="transmembrane region" description="Helical" evidence="1">
    <location>
        <begin position="31"/>
        <end position="53"/>
    </location>
</feature>
<evidence type="ECO:0000313" key="3">
    <source>
        <dbReference type="Proteomes" id="UP000075476"/>
    </source>
</evidence>
<dbReference type="EMBL" id="LOMO01000001">
    <property type="protein sequence ID" value="KXY51367.1"/>
    <property type="molecule type" value="Genomic_DNA"/>
</dbReference>
<proteinExistence type="predicted"/>
<keyword evidence="1" id="KW-0472">Membrane</keyword>
<feature type="transmembrane region" description="Helical" evidence="1">
    <location>
        <begin position="59"/>
        <end position="80"/>
    </location>
</feature>
<evidence type="ECO:0000313" key="2">
    <source>
        <dbReference type="EMBL" id="KXY51367.1"/>
    </source>
</evidence>
<keyword evidence="1" id="KW-1133">Transmembrane helix</keyword>
<reference evidence="2 3" key="1">
    <citation type="submission" date="2015-12" db="EMBL/GenBank/DDBJ databases">
        <title>Bacillus cereus Group isolate.</title>
        <authorList>
            <person name="Kovac J."/>
        </authorList>
    </citation>
    <scope>NUCLEOTIDE SEQUENCE [LARGE SCALE GENOMIC DNA]</scope>
    <source>
        <strain evidence="2 3">FSL K6-0073</strain>
    </source>
</reference>
<organism evidence="2 3">
    <name type="scientific">Bacillus cereus</name>
    <dbReference type="NCBI Taxonomy" id="1396"/>
    <lineage>
        <taxon>Bacteria</taxon>
        <taxon>Bacillati</taxon>
        <taxon>Bacillota</taxon>
        <taxon>Bacilli</taxon>
        <taxon>Bacillales</taxon>
        <taxon>Bacillaceae</taxon>
        <taxon>Bacillus</taxon>
        <taxon>Bacillus cereus group</taxon>
    </lineage>
</organism>
<accession>A0A9X0MKA1</accession>
<comment type="caution">
    <text evidence="2">The sequence shown here is derived from an EMBL/GenBank/DDBJ whole genome shotgun (WGS) entry which is preliminary data.</text>
</comment>
<gene>
    <name evidence="2" type="ORF">AT268_33365</name>
</gene>
<sequence length="100" mass="11254">MNITMAKQKIIKGTVGEKTVEYKEMSMKEAFVVFITTLVGFSFPTALIAFVLVKTTELNIFSAVVIGLLMMILLVISFGWHKPAYKNEKKSDKDDDDDDD</sequence>
<evidence type="ECO:0000256" key="1">
    <source>
        <dbReference type="SAM" id="Phobius"/>
    </source>
</evidence>
<keyword evidence="1" id="KW-0812">Transmembrane</keyword>
<dbReference type="AlphaFoldDB" id="A0A9X0MKA1"/>
<protein>
    <submittedName>
        <fullName evidence="2">Uncharacterized protein</fullName>
    </submittedName>
</protein>
<dbReference type="Proteomes" id="UP000075476">
    <property type="component" value="Unassembled WGS sequence"/>
</dbReference>